<comment type="subcellular location">
    <subcellularLocation>
        <location evidence="1">Cytoplasm</location>
    </subcellularLocation>
</comment>
<dbReference type="GO" id="GO:0005525">
    <property type="term" value="F:GTP binding"/>
    <property type="evidence" value="ECO:0007669"/>
    <property type="project" value="UniProtKB-KW"/>
</dbReference>
<dbReference type="Pfam" id="PF02978">
    <property type="entry name" value="SRP_SPB"/>
    <property type="match status" value="1"/>
</dbReference>
<dbReference type="Gene3D" id="1.20.120.140">
    <property type="entry name" value="Signal recognition particle SRP54, nucleotide-binding domain"/>
    <property type="match status" value="1"/>
</dbReference>
<dbReference type="InterPro" id="IPR003593">
    <property type="entry name" value="AAA+_ATPase"/>
</dbReference>
<dbReference type="SMART" id="SM00962">
    <property type="entry name" value="SRP54"/>
    <property type="match status" value="1"/>
</dbReference>
<gene>
    <name evidence="13" type="ordered locus">HBZC1_15320</name>
</gene>
<dbReference type="GO" id="GO:0008312">
    <property type="term" value="F:7S RNA binding"/>
    <property type="evidence" value="ECO:0007669"/>
    <property type="project" value="InterPro"/>
</dbReference>
<dbReference type="Proteomes" id="UP000008387">
    <property type="component" value="Chromosome"/>
</dbReference>
<feature type="domain" description="SRP54-type proteins GTP-binding" evidence="12">
    <location>
        <begin position="261"/>
        <end position="274"/>
    </location>
</feature>
<accession>F8KP13</accession>
<dbReference type="SUPFAM" id="SSF47446">
    <property type="entry name" value="Signal peptide-binding domain"/>
    <property type="match status" value="1"/>
</dbReference>
<dbReference type="PANTHER" id="PTHR11564">
    <property type="entry name" value="SIGNAL RECOGNITION PARTICLE 54K PROTEIN SRP54"/>
    <property type="match status" value="1"/>
</dbReference>
<dbReference type="KEGG" id="hbi:HBZC1_15320"/>
<dbReference type="PANTHER" id="PTHR11564:SF5">
    <property type="entry name" value="SIGNAL RECOGNITION PARTICLE SUBUNIT SRP54"/>
    <property type="match status" value="1"/>
</dbReference>
<protein>
    <recommendedName>
        <fullName evidence="10">signal-recognition-particle GTPase</fullName>
        <ecNumber evidence="10">3.6.5.4</ecNumber>
    </recommendedName>
</protein>
<dbReference type="SMART" id="SM00963">
    <property type="entry name" value="SRP54_N"/>
    <property type="match status" value="1"/>
</dbReference>
<evidence type="ECO:0000256" key="3">
    <source>
        <dbReference type="ARBA" id="ARBA00022490"/>
    </source>
</evidence>
<evidence type="ECO:0000256" key="2">
    <source>
        <dbReference type="ARBA" id="ARBA00005450"/>
    </source>
</evidence>
<dbReference type="InterPro" id="IPR013822">
    <property type="entry name" value="Signal_recog_particl_SRP54_hlx"/>
</dbReference>
<dbReference type="GO" id="GO:0006614">
    <property type="term" value="P:SRP-dependent cotranslational protein targeting to membrane"/>
    <property type="evidence" value="ECO:0007669"/>
    <property type="project" value="InterPro"/>
</dbReference>
<dbReference type="GO" id="GO:0003924">
    <property type="term" value="F:GTPase activity"/>
    <property type="evidence" value="ECO:0007669"/>
    <property type="project" value="InterPro"/>
</dbReference>
<dbReference type="InterPro" id="IPR000897">
    <property type="entry name" value="SRP54_GTPase_dom"/>
</dbReference>
<dbReference type="InterPro" id="IPR036225">
    <property type="entry name" value="SRP/SRP_N"/>
</dbReference>
<organism evidence="13 14">
    <name type="scientific">Helicobacter bizzozeronii (strain CIII-1)</name>
    <dbReference type="NCBI Taxonomy" id="1002804"/>
    <lineage>
        <taxon>Bacteria</taxon>
        <taxon>Pseudomonadati</taxon>
        <taxon>Campylobacterota</taxon>
        <taxon>Epsilonproteobacteria</taxon>
        <taxon>Campylobacterales</taxon>
        <taxon>Helicobacteraceae</taxon>
        <taxon>Helicobacter</taxon>
    </lineage>
</organism>
<name>F8KP13_HELBC</name>
<dbReference type="EC" id="3.6.5.4" evidence="10"/>
<dbReference type="GO" id="GO:0048500">
    <property type="term" value="C:signal recognition particle"/>
    <property type="evidence" value="ECO:0007669"/>
    <property type="project" value="InterPro"/>
</dbReference>
<dbReference type="EMBL" id="FR871757">
    <property type="protein sequence ID" value="CCB80518.1"/>
    <property type="molecule type" value="Genomic_DNA"/>
</dbReference>
<dbReference type="InterPro" id="IPR042101">
    <property type="entry name" value="SRP54_N_sf"/>
</dbReference>
<keyword evidence="9" id="KW-0687">Ribonucleoprotein</keyword>
<dbReference type="SUPFAM" id="SSF52540">
    <property type="entry name" value="P-loop containing nucleoside triphosphate hydrolases"/>
    <property type="match status" value="1"/>
</dbReference>
<dbReference type="RefSeq" id="WP_013890918.1">
    <property type="nucleotide sequence ID" value="NC_015674.1"/>
</dbReference>
<dbReference type="PROSITE" id="PS00300">
    <property type="entry name" value="SRP54"/>
    <property type="match status" value="1"/>
</dbReference>
<dbReference type="Gene3D" id="3.40.50.300">
    <property type="entry name" value="P-loop containing nucleotide triphosphate hydrolases"/>
    <property type="match status" value="1"/>
</dbReference>
<keyword evidence="6" id="KW-0694">RNA-binding</keyword>
<reference evidence="13 14" key="1">
    <citation type="journal article" date="2011" name="J. Bacteriol.">
        <title>Genome sequence of Helicobacter bizzozeronii strain CIII-1, an isolate from human gastric mucosa.</title>
        <authorList>
            <person name="Schott T."/>
            <person name="Rossi M."/>
            <person name="Hanninen M.L."/>
        </authorList>
    </citation>
    <scope>NUCLEOTIDE SEQUENCE [LARGE SCALE GENOMIC DNA]</scope>
    <source>
        <strain evidence="13 14">CIII-1</strain>
    </source>
</reference>
<dbReference type="Pfam" id="PF02881">
    <property type="entry name" value="SRP54_N"/>
    <property type="match status" value="1"/>
</dbReference>
<dbReference type="InterPro" id="IPR027417">
    <property type="entry name" value="P-loop_NTPase"/>
</dbReference>
<dbReference type="SUPFAM" id="SSF47364">
    <property type="entry name" value="Domain of the SRP/SRP receptor G-proteins"/>
    <property type="match status" value="1"/>
</dbReference>
<comment type="catalytic activity">
    <reaction evidence="11">
        <text>GTP + H2O = GDP + phosphate + H(+)</text>
        <dbReference type="Rhea" id="RHEA:19669"/>
        <dbReference type="ChEBI" id="CHEBI:15377"/>
        <dbReference type="ChEBI" id="CHEBI:15378"/>
        <dbReference type="ChEBI" id="CHEBI:37565"/>
        <dbReference type="ChEBI" id="CHEBI:43474"/>
        <dbReference type="ChEBI" id="CHEBI:58189"/>
        <dbReference type="EC" id="3.6.5.4"/>
    </reaction>
</comment>
<comment type="similarity">
    <text evidence="2">Belongs to the GTP-binding SRP family. SRP54 subfamily.</text>
</comment>
<dbReference type="InterPro" id="IPR004780">
    <property type="entry name" value="SRP"/>
</dbReference>
<keyword evidence="7" id="KW-0342">GTP-binding</keyword>
<evidence type="ECO:0000256" key="4">
    <source>
        <dbReference type="ARBA" id="ARBA00022741"/>
    </source>
</evidence>
<evidence type="ECO:0000256" key="6">
    <source>
        <dbReference type="ARBA" id="ARBA00022884"/>
    </source>
</evidence>
<dbReference type="AlphaFoldDB" id="F8KP13"/>
<evidence type="ECO:0000256" key="8">
    <source>
        <dbReference type="ARBA" id="ARBA00023135"/>
    </source>
</evidence>
<keyword evidence="8" id="KW-0733">Signal recognition particle</keyword>
<evidence type="ECO:0000256" key="10">
    <source>
        <dbReference type="ARBA" id="ARBA00035672"/>
    </source>
</evidence>
<evidence type="ECO:0000256" key="9">
    <source>
        <dbReference type="ARBA" id="ARBA00023274"/>
    </source>
</evidence>
<dbReference type="SMART" id="SM00382">
    <property type="entry name" value="AAA"/>
    <property type="match status" value="1"/>
</dbReference>
<evidence type="ECO:0000256" key="1">
    <source>
        <dbReference type="ARBA" id="ARBA00004496"/>
    </source>
</evidence>
<evidence type="ECO:0000313" key="13">
    <source>
        <dbReference type="EMBL" id="CCB80518.1"/>
    </source>
</evidence>
<keyword evidence="5" id="KW-0378">Hydrolase</keyword>
<dbReference type="STRING" id="1002804.HBZC1_15320"/>
<dbReference type="NCBIfam" id="TIGR00959">
    <property type="entry name" value="ffh"/>
    <property type="match status" value="1"/>
</dbReference>
<dbReference type="Pfam" id="PF00448">
    <property type="entry name" value="SRP54"/>
    <property type="match status" value="1"/>
</dbReference>
<evidence type="ECO:0000313" key="14">
    <source>
        <dbReference type="Proteomes" id="UP000008387"/>
    </source>
</evidence>
<dbReference type="CDD" id="cd18539">
    <property type="entry name" value="SRP_G"/>
    <property type="match status" value="1"/>
</dbReference>
<dbReference type="eggNOG" id="COG0541">
    <property type="taxonomic scope" value="Bacteria"/>
</dbReference>
<evidence type="ECO:0000256" key="7">
    <source>
        <dbReference type="ARBA" id="ARBA00023134"/>
    </source>
</evidence>
<dbReference type="InterPro" id="IPR022941">
    <property type="entry name" value="SRP54"/>
</dbReference>
<sequence length="453" mass="49193">MFDTLTQSFKNALGKIRFQDDQKALEKALDELKKALLRNDVHHKVAKELVKNIEIKTKTKGIGKQQFLDSLQESLLEILSVPSGASGFVFAPKPPTIVLMCGLQGGGKTTTCAKLANYLKTRNKKVLLVACDLERLAAIEQLQVLGAQIETEVFWQEGSVIEIAKGALKRALEGQFDVMIVDSAGRLAIDKPLMAELKALKEVLNPLETFYVADALSGQDGVRSAQTFHEEIGLSGVILSKFDSDSKGGVALGIAYQLQIPLRFIGHGEKIPDLDVFIPDRIANRLMGAGDIVSLAEKTASVIDAKDAKELSKKLKKGQFGFNDFLEQIEKIKKLGSISTLVSMIPGLSNVAGALKNTDLENSAEIKKIKAMVASMTAKERDNPSILNGSRKKRIALGAGLEVAEINRILKRFDQASQLAKKMSSKGGVANLLQMLQQQGGGGGWLRDKKTNK</sequence>
<evidence type="ECO:0000259" key="12">
    <source>
        <dbReference type="PROSITE" id="PS00300"/>
    </source>
</evidence>
<dbReference type="InterPro" id="IPR004125">
    <property type="entry name" value="Signal_recog_particle_SRP54_M"/>
</dbReference>
<keyword evidence="3" id="KW-0963">Cytoplasm</keyword>
<dbReference type="HOGENOM" id="CLU_009301_6_0_7"/>
<dbReference type="InterPro" id="IPR036891">
    <property type="entry name" value="Signal_recog_part_SRP54_M_sf"/>
</dbReference>
<evidence type="ECO:0000256" key="11">
    <source>
        <dbReference type="ARBA" id="ARBA00048027"/>
    </source>
</evidence>
<keyword evidence="14" id="KW-1185">Reference proteome</keyword>
<keyword evidence="4" id="KW-0547">Nucleotide-binding</keyword>
<dbReference type="Gene3D" id="1.10.260.30">
    <property type="entry name" value="Signal recognition particle, SRP54 subunit, M-domain"/>
    <property type="match status" value="1"/>
</dbReference>
<proteinExistence type="inferred from homology"/>
<evidence type="ECO:0000256" key="5">
    <source>
        <dbReference type="ARBA" id="ARBA00022801"/>
    </source>
</evidence>